<dbReference type="Proteomes" id="UP001149074">
    <property type="component" value="Unassembled WGS sequence"/>
</dbReference>
<feature type="domain" description="N-acetyltransferase" evidence="1">
    <location>
        <begin position="25"/>
        <end position="203"/>
    </location>
</feature>
<dbReference type="InterPro" id="IPR016181">
    <property type="entry name" value="Acyl_CoA_acyltransferase"/>
</dbReference>
<dbReference type="Gene3D" id="3.40.630.30">
    <property type="match status" value="1"/>
</dbReference>
<comment type="caution">
    <text evidence="2">The sequence shown here is derived from an EMBL/GenBank/DDBJ whole genome shotgun (WGS) entry which is preliminary data.</text>
</comment>
<evidence type="ECO:0000313" key="2">
    <source>
        <dbReference type="EMBL" id="KAJ5100110.1"/>
    </source>
</evidence>
<reference evidence="2" key="1">
    <citation type="submission" date="2022-11" db="EMBL/GenBank/DDBJ databases">
        <authorList>
            <person name="Petersen C."/>
        </authorList>
    </citation>
    <scope>NUCLEOTIDE SEQUENCE</scope>
    <source>
        <strain evidence="2">IBT 30761</strain>
    </source>
</reference>
<proteinExistence type="predicted"/>
<dbReference type="OrthoDB" id="4072826at2759"/>
<dbReference type="RefSeq" id="XP_056475763.1">
    <property type="nucleotide sequence ID" value="XM_056619604.1"/>
</dbReference>
<organism evidence="2 3">
    <name type="scientific">Penicillium argentinense</name>
    <dbReference type="NCBI Taxonomy" id="1131581"/>
    <lineage>
        <taxon>Eukaryota</taxon>
        <taxon>Fungi</taxon>
        <taxon>Dikarya</taxon>
        <taxon>Ascomycota</taxon>
        <taxon>Pezizomycotina</taxon>
        <taxon>Eurotiomycetes</taxon>
        <taxon>Eurotiomycetidae</taxon>
        <taxon>Eurotiales</taxon>
        <taxon>Aspergillaceae</taxon>
        <taxon>Penicillium</taxon>
    </lineage>
</organism>
<dbReference type="AlphaFoldDB" id="A0A9W9KBF4"/>
<name>A0A9W9KBF4_9EURO</name>
<dbReference type="InterPro" id="IPR051531">
    <property type="entry name" value="N-acetyltransferase"/>
</dbReference>
<dbReference type="GO" id="GO:0016747">
    <property type="term" value="F:acyltransferase activity, transferring groups other than amino-acyl groups"/>
    <property type="evidence" value="ECO:0007669"/>
    <property type="project" value="InterPro"/>
</dbReference>
<dbReference type="Pfam" id="PF13302">
    <property type="entry name" value="Acetyltransf_3"/>
    <property type="match status" value="1"/>
</dbReference>
<evidence type="ECO:0000313" key="3">
    <source>
        <dbReference type="Proteomes" id="UP001149074"/>
    </source>
</evidence>
<gene>
    <name evidence="2" type="ORF">N7532_007111</name>
</gene>
<dbReference type="CDD" id="cd04301">
    <property type="entry name" value="NAT_SF"/>
    <property type="match status" value="1"/>
</dbReference>
<reference evidence="2" key="2">
    <citation type="journal article" date="2023" name="IMA Fungus">
        <title>Comparative genomic study of the Penicillium genus elucidates a diverse pangenome and 15 lateral gene transfer events.</title>
        <authorList>
            <person name="Petersen C."/>
            <person name="Sorensen T."/>
            <person name="Nielsen M.R."/>
            <person name="Sondergaard T.E."/>
            <person name="Sorensen J.L."/>
            <person name="Fitzpatrick D.A."/>
            <person name="Frisvad J.C."/>
            <person name="Nielsen K.L."/>
        </authorList>
    </citation>
    <scope>NUCLEOTIDE SEQUENCE</scope>
    <source>
        <strain evidence="2">IBT 30761</strain>
    </source>
</reference>
<dbReference type="InterPro" id="IPR000182">
    <property type="entry name" value="GNAT_dom"/>
</dbReference>
<sequence length="207" mass="23527">MFSLPRQAVTVMVPSKTPSLEGDRLRLRPVTDADIPAIFAIRSRPEVAKFNHPKAPFQTITEAREWLTSKTFATGPSEIVGRSFALAIVDKSIAAAQETMVGYVSINTLDPCPQIGYSVLPEHWGKGYATEAVQMMLRLWWQLPRREFPSMFSRDEDDEVEKVYAICEKENHGSCRVLTKCGFEQIDEIRYEADELYFWAACRPCTD</sequence>
<dbReference type="GeneID" id="81358583"/>
<dbReference type="EMBL" id="JAPQKI010000005">
    <property type="protein sequence ID" value="KAJ5100110.1"/>
    <property type="molecule type" value="Genomic_DNA"/>
</dbReference>
<dbReference type="SUPFAM" id="SSF55729">
    <property type="entry name" value="Acyl-CoA N-acyltransferases (Nat)"/>
    <property type="match status" value="1"/>
</dbReference>
<keyword evidence="3" id="KW-1185">Reference proteome</keyword>
<accession>A0A9W9KBF4</accession>
<protein>
    <recommendedName>
        <fullName evidence="1">N-acetyltransferase domain-containing protein</fullName>
    </recommendedName>
</protein>
<dbReference type="PANTHER" id="PTHR43792">
    <property type="entry name" value="GNAT FAMILY, PUTATIVE (AFU_ORTHOLOGUE AFUA_3G00765)-RELATED-RELATED"/>
    <property type="match status" value="1"/>
</dbReference>
<dbReference type="PANTHER" id="PTHR43792:SF1">
    <property type="entry name" value="N-ACETYLTRANSFERASE DOMAIN-CONTAINING PROTEIN"/>
    <property type="match status" value="1"/>
</dbReference>
<dbReference type="PROSITE" id="PS51186">
    <property type="entry name" value="GNAT"/>
    <property type="match status" value="1"/>
</dbReference>
<evidence type="ECO:0000259" key="1">
    <source>
        <dbReference type="PROSITE" id="PS51186"/>
    </source>
</evidence>